<dbReference type="EMBL" id="CP114040">
    <property type="protein sequence ID" value="WAS94886.1"/>
    <property type="molecule type" value="Genomic_DNA"/>
</dbReference>
<feature type="compositionally biased region" description="Basic and acidic residues" evidence="1">
    <location>
        <begin position="97"/>
        <end position="115"/>
    </location>
</feature>
<dbReference type="Proteomes" id="UP001164459">
    <property type="component" value="Chromosome"/>
</dbReference>
<keyword evidence="4" id="KW-1185">Reference proteome</keyword>
<accession>A0ABY7H6H8</accession>
<dbReference type="RefSeq" id="WP_269037221.1">
    <property type="nucleotide sequence ID" value="NZ_CP114040.1"/>
</dbReference>
<evidence type="ECO:0000256" key="1">
    <source>
        <dbReference type="SAM" id="MobiDB-lite"/>
    </source>
</evidence>
<feature type="transmembrane region" description="Helical" evidence="2">
    <location>
        <begin position="59"/>
        <end position="79"/>
    </location>
</feature>
<proteinExistence type="predicted"/>
<name>A0ABY7H6H8_9BACT</name>
<keyword evidence="2" id="KW-0472">Membrane</keyword>
<keyword evidence="2" id="KW-0812">Transmembrane</keyword>
<evidence type="ECO:0000256" key="2">
    <source>
        <dbReference type="SAM" id="Phobius"/>
    </source>
</evidence>
<keyword evidence="2" id="KW-1133">Transmembrane helix</keyword>
<gene>
    <name evidence="3" type="ORF">O0S08_01885</name>
</gene>
<organism evidence="3 4">
    <name type="scientific">Nannocystis punicea</name>
    <dbReference type="NCBI Taxonomy" id="2995304"/>
    <lineage>
        <taxon>Bacteria</taxon>
        <taxon>Pseudomonadati</taxon>
        <taxon>Myxococcota</taxon>
        <taxon>Polyangia</taxon>
        <taxon>Nannocystales</taxon>
        <taxon>Nannocystaceae</taxon>
        <taxon>Nannocystis</taxon>
    </lineage>
</organism>
<evidence type="ECO:0000313" key="3">
    <source>
        <dbReference type="EMBL" id="WAS94886.1"/>
    </source>
</evidence>
<protein>
    <submittedName>
        <fullName evidence="3">Uncharacterized protein</fullName>
    </submittedName>
</protein>
<feature type="compositionally biased region" description="Low complexity" evidence="1">
    <location>
        <begin position="129"/>
        <end position="146"/>
    </location>
</feature>
<reference evidence="3" key="1">
    <citation type="submission" date="2022-11" db="EMBL/GenBank/DDBJ databases">
        <title>Minimal conservation of predation-associated metabolite biosynthetic gene clusters underscores biosynthetic potential of Myxococcota including descriptions for ten novel species: Archangium lansinium sp. nov., Myxococcus landrumus sp. nov., Nannocystis bai.</title>
        <authorList>
            <person name="Ahearne A."/>
            <person name="Stevens C."/>
            <person name="Dowd S."/>
        </authorList>
    </citation>
    <scope>NUCLEOTIDE SEQUENCE</scope>
    <source>
        <strain evidence="3">Fl3</strain>
    </source>
</reference>
<sequence length="282" mass="30053">MSDEPVTTPELVAAYRDRERPSDAAKERMARALMAAAAARSATVIPLRPAPRRRRTTPIGWLALAAALALVGASSYWLVGARHERATGPADLLMDPQRIDESQERVTPRPGEPVRAKATVAPVQPASPPGEAAAPAREVPAASEPPAADPAPRRPARLQSRPVAAEQPRPVTAEQPPVGGSQVDPVLEELMLIQQIKDALDADRPGDALTAIDAHARKFARGSLAEEREALRVVALCDAGEAGRGERAQAVFMRTYPRSAYRERVRAACPTAASTAEESTTD</sequence>
<feature type="region of interest" description="Disordered" evidence="1">
    <location>
        <begin position="89"/>
        <end position="178"/>
    </location>
</feature>
<evidence type="ECO:0000313" key="4">
    <source>
        <dbReference type="Proteomes" id="UP001164459"/>
    </source>
</evidence>